<dbReference type="InParanoid" id="A0A6P8HQX9"/>
<dbReference type="FunCoup" id="A0A6P8HQX9">
    <property type="interactions" value="343"/>
</dbReference>
<feature type="repeat" description="WD" evidence="1">
    <location>
        <begin position="475"/>
        <end position="514"/>
    </location>
</feature>
<dbReference type="Proteomes" id="UP000515163">
    <property type="component" value="Unplaced"/>
</dbReference>
<evidence type="ECO:0000313" key="3">
    <source>
        <dbReference type="Proteomes" id="UP000515163"/>
    </source>
</evidence>
<dbReference type="Pfam" id="PF00400">
    <property type="entry name" value="WD40"/>
    <property type="match status" value="2"/>
</dbReference>
<dbReference type="Pfam" id="PF12937">
    <property type="entry name" value="F-box-like"/>
    <property type="match status" value="1"/>
</dbReference>
<sequence>MSLEGVNQHQLMVDFGPMESPFLPWMDIPDSLLLHILSFLPPKDVVIASRVCTKWHRTATDEMLWKELFTFFFGSTGTTGKCFKLPSFSSSWLQEFQRLYSETPLIETQVLEGHSDEVLHVAFSHDGKLFASSSKDCLAIIWEIIDGEVKVKRTLDFRKYRWEYVQFCEFSKDDTLLLVSGINERRRLNFMGEITICSIDGKDDQTILHNVISEPYDVFGAWLSETHFISGSFEFRVPFYDSSVSELWANSIHGRNPVRLCRVLNENGSSVRNVLVAKPAFLKENELLLIFTHGVVTYIPHQIVINKITTEKDNDTFRILPQSNIGNKNRVSEKFRLSIDPDSDSDDDAEDVRFTEPDHLIETNAHIIGVGLAPDQDMLYVNCRPWIGERKAVQQRAAQWGIHEEFEISSDIHTRVYSLSSLELLKEHVGHRAFTPNDKCFFIFLDVADKLVASGAEDCCAHVWDRHYGFKLATLEGHSDVVNCVAFNPQNPEMLISASDDQTLRVWKSRRKAK</sequence>
<dbReference type="GeneID" id="116291973"/>
<dbReference type="PROSITE" id="PS50294">
    <property type="entry name" value="WD_REPEATS_REGION"/>
    <property type="match status" value="2"/>
</dbReference>
<dbReference type="OrthoDB" id="192402at2759"/>
<accession>A0A6P8HQX9</accession>
<dbReference type="InterPro" id="IPR036047">
    <property type="entry name" value="F-box-like_dom_sf"/>
</dbReference>
<dbReference type="KEGG" id="aten:116291973"/>
<dbReference type="PROSITE" id="PS50181">
    <property type="entry name" value="FBOX"/>
    <property type="match status" value="1"/>
</dbReference>
<dbReference type="GO" id="GO:0080008">
    <property type="term" value="C:Cul4-RING E3 ubiquitin ligase complex"/>
    <property type="evidence" value="ECO:0007669"/>
    <property type="project" value="InterPro"/>
</dbReference>
<dbReference type="PANTHER" id="PTHR20995:SF17">
    <property type="entry name" value="F-BOX_WD REPEAT-CONTAINING PROTEIN 5"/>
    <property type="match status" value="1"/>
</dbReference>
<keyword evidence="3" id="KW-1185">Reference proteome</keyword>
<dbReference type="InterPro" id="IPR001680">
    <property type="entry name" value="WD40_rpt"/>
</dbReference>
<keyword evidence="1" id="KW-0853">WD repeat</keyword>
<dbReference type="AlphaFoldDB" id="A0A6P8HQX9"/>
<proteinExistence type="predicted"/>
<feature type="domain" description="F-box" evidence="2">
    <location>
        <begin position="22"/>
        <end position="68"/>
    </location>
</feature>
<dbReference type="PROSITE" id="PS50082">
    <property type="entry name" value="WD_REPEATS_2"/>
    <property type="match status" value="2"/>
</dbReference>
<dbReference type="SMART" id="SM00256">
    <property type="entry name" value="FBOX"/>
    <property type="match status" value="1"/>
</dbReference>
<dbReference type="Gene3D" id="1.20.1280.50">
    <property type="match status" value="1"/>
</dbReference>
<evidence type="ECO:0000313" key="4">
    <source>
        <dbReference type="RefSeq" id="XP_031555067.1"/>
    </source>
</evidence>
<name>A0A6P8HQX9_ACTTE</name>
<dbReference type="InterPro" id="IPR015943">
    <property type="entry name" value="WD40/YVTN_repeat-like_dom_sf"/>
</dbReference>
<dbReference type="GO" id="GO:0019005">
    <property type="term" value="C:SCF ubiquitin ligase complex"/>
    <property type="evidence" value="ECO:0007669"/>
    <property type="project" value="InterPro"/>
</dbReference>
<organism evidence="3 4">
    <name type="scientific">Actinia tenebrosa</name>
    <name type="common">Australian red waratah sea anemone</name>
    <dbReference type="NCBI Taxonomy" id="6105"/>
    <lineage>
        <taxon>Eukaryota</taxon>
        <taxon>Metazoa</taxon>
        <taxon>Cnidaria</taxon>
        <taxon>Anthozoa</taxon>
        <taxon>Hexacorallia</taxon>
        <taxon>Actiniaria</taxon>
        <taxon>Actiniidae</taxon>
        <taxon>Actinia</taxon>
    </lineage>
</organism>
<reference evidence="4" key="1">
    <citation type="submission" date="2025-08" db="UniProtKB">
        <authorList>
            <consortium name="RefSeq"/>
        </authorList>
    </citation>
    <scope>IDENTIFICATION</scope>
    <source>
        <tissue evidence="4">Tentacle</tissue>
    </source>
</reference>
<protein>
    <submittedName>
        <fullName evidence="4">LOW QUALITY PROTEIN: F-box/WD repeat-containing protein 5-like</fullName>
    </submittedName>
</protein>
<dbReference type="SUPFAM" id="SSF50978">
    <property type="entry name" value="WD40 repeat-like"/>
    <property type="match status" value="1"/>
</dbReference>
<dbReference type="PANTHER" id="PTHR20995">
    <property type="entry name" value="F-BOX/WD REPEAT-CONTAINING PROTEIN 5"/>
    <property type="match status" value="1"/>
</dbReference>
<dbReference type="SUPFAM" id="SSF81383">
    <property type="entry name" value="F-box domain"/>
    <property type="match status" value="1"/>
</dbReference>
<dbReference type="RefSeq" id="XP_031555067.1">
    <property type="nucleotide sequence ID" value="XM_031699207.1"/>
</dbReference>
<evidence type="ECO:0000256" key="1">
    <source>
        <dbReference type="PROSITE-ProRule" id="PRU00221"/>
    </source>
</evidence>
<dbReference type="GO" id="GO:0016567">
    <property type="term" value="P:protein ubiquitination"/>
    <property type="evidence" value="ECO:0007669"/>
    <property type="project" value="InterPro"/>
</dbReference>
<dbReference type="Gene3D" id="2.130.10.10">
    <property type="entry name" value="YVTN repeat-like/Quinoprotein amine dehydrogenase"/>
    <property type="match status" value="2"/>
</dbReference>
<gene>
    <name evidence="4" type="primary">LOC116291973</name>
</gene>
<evidence type="ECO:0000259" key="2">
    <source>
        <dbReference type="PROSITE" id="PS50181"/>
    </source>
</evidence>
<dbReference type="InterPro" id="IPR036322">
    <property type="entry name" value="WD40_repeat_dom_sf"/>
</dbReference>
<dbReference type="SMART" id="SM00320">
    <property type="entry name" value="WD40"/>
    <property type="match status" value="3"/>
</dbReference>
<dbReference type="InterPro" id="IPR001810">
    <property type="entry name" value="F-box_dom"/>
</dbReference>
<dbReference type="InterPro" id="IPR042508">
    <property type="entry name" value="FBXW5"/>
</dbReference>
<feature type="repeat" description="WD" evidence="1">
    <location>
        <begin position="111"/>
        <end position="152"/>
    </location>
</feature>